<organism evidence="3">
    <name type="scientific">Guillardia theta</name>
    <name type="common">Cryptophyte</name>
    <name type="synonym">Cryptomonas phi</name>
    <dbReference type="NCBI Taxonomy" id="55529"/>
    <lineage>
        <taxon>Eukaryota</taxon>
        <taxon>Cryptophyceae</taxon>
        <taxon>Pyrenomonadales</taxon>
        <taxon>Geminigeraceae</taxon>
        <taxon>Guillardia</taxon>
    </lineage>
</organism>
<feature type="region of interest" description="Disordered" evidence="2">
    <location>
        <begin position="33"/>
        <end position="99"/>
    </location>
</feature>
<feature type="region of interest" description="Disordered" evidence="2">
    <location>
        <begin position="114"/>
        <end position="133"/>
    </location>
</feature>
<feature type="region of interest" description="Disordered" evidence="2">
    <location>
        <begin position="302"/>
        <end position="324"/>
    </location>
</feature>
<feature type="compositionally biased region" description="Basic and acidic residues" evidence="2">
    <location>
        <begin position="56"/>
        <end position="88"/>
    </location>
</feature>
<evidence type="ECO:0000313" key="3">
    <source>
        <dbReference type="EMBL" id="CAE2291585.1"/>
    </source>
</evidence>
<gene>
    <name evidence="3" type="ORF">GTHE00462_LOCUS11336</name>
</gene>
<dbReference type="AlphaFoldDB" id="A0A7S4NK58"/>
<sequence length="370" mass="42305">MRLDPRAAENLREIYDAFKDKEAAIEDQLCRLKNRHVSKPTKGHGEISVSDTSKISPDESDLRRHDMERIRHEIEQLRRVAAYDHQKPSDSNTSENKYSPMLEKSHSYVAGARSVPAVEKSQTSPAAMTKSSPHLYEREIQESIVPRQQSYTSPIVNTSKFAHMERAPTETIDVSCLRGVETRAQTESPSALSAKVLSLQNILDLEKIEHLNTRTELKSMTEKYFSEQSKVSLLQEENLILSRKVKEHEYGMIQQSAENSSLKVQLQNLESKLHIAEQKISHQNRKQHEMRLENIKLQHSLSFQDQKSQTSFPASRSPNRTTLSADYATGSQSFSNSFLDYSDTYAGDPEIEIHLKQVCARYDRLFSLLN</sequence>
<feature type="compositionally biased region" description="Basic residues" evidence="2">
    <location>
        <begin position="33"/>
        <end position="42"/>
    </location>
</feature>
<proteinExistence type="predicted"/>
<feature type="compositionally biased region" description="Polar residues" evidence="2">
    <location>
        <begin position="120"/>
        <end position="132"/>
    </location>
</feature>
<feature type="coiled-coil region" evidence="1">
    <location>
        <begin position="252"/>
        <end position="286"/>
    </location>
</feature>
<evidence type="ECO:0000256" key="2">
    <source>
        <dbReference type="SAM" id="MobiDB-lite"/>
    </source>
</evidence>
<accession>A0A7S4NK58</accession>
<keyword evidence="1" id="KW-0175">Coiled coil</keyword>
<evidence type="ECO:0000256" key="1">
    <source>
        <dbReference type="SAM" id="Coils"/>
    </source>
</evidence>
<name>A0A7S4NK58_GUITH</name>
<dbReference type="EMBL" id="HBKN01014574">
    <property type="protein sequence ID" value="CAE2291585.1"/>
    <property type="molecule type" value="Transcribed_RNA"/>
</dbReference>
<protein>
    <submittedName>
        <fullName evidence="3">Uncharacterized protein</fullName>
    </submittedName>
</protein>
<reference evidence="3" key="1">
    <citation type="submission" date="2021-01" db="EMBL/GenBank/DDBJ databases">
        <authorList>
            <person name="Corre E."/>
            <person name="Pelletier E."/>
            <person name="Niang G."/>
            <person name="Scheremetjew M."/>
            <person name="Finn R."/>
            <person name="Kale V."/>
            <person name="Holt S."/>
            <person name="Cochrane G."/>
            <person name="Meng A."/>
            <person name="Brown T."/>
            <person name="Cohen L."/>
        </authorList>
    </citation>
    <scope>NUCLEOTIDE SEQUENCE</scope>
    <source>
        <strain evidence="3">CCMP 2712</strain>
    </source>
</reference>